<dbReference type="AlphaFoldDB" id="A0A1X7ISP2"/>
<evidence type="ECO:0000313" key="5">
    <source>
        <dbReference type="Proteomes" id="UP000193804"/>
    </source>
</evidence>
<evidence type="ECO:0000256" key="1">
    <source>
        <dbReference type="ARBA" id="ARBA00022737"/>
    </source>
</evidence>
<dbReference type="PROSITE" id="PS50005">
    <property type="entry name" value="TPR"/>
    <property type="match status" value="4"/>
</dbReference>
<dbReference type="OrthoDB" id="9785181at2"/>
<dbReference type="InterPro" id="IPR050498">
    <property type="entry name" value="Ycf3"/>
</dbReference>
<dbReference type="SUPFAM" id="SSF81901">
    <property type="entry name" value="HCP-like"/>
    <property type="match status" value="1"/>
</dbReference>
<dbReference type="InterPro" id="IPR011990">
    <property type="entry name" value="TPR-like_helical_dom_sf"/>
</dbReference>
<dbReference type="PROSITE" id="PS51257">
    <property type="entry name" value="PROKAR_LIPOPROTEIN"/>
    <property type="match status" value="1"/>
</dbReference>
<dbReference type="PANTHER" id="PTHR44858:SF1">
    <property type="entry name" value="UDP-N-ACETYLGLUCOSAMINE--PEPTIDE N-ACETYLGLUCOSAMINYLTRANSFERASE SPINDLY-RELATED"/>
    <property type="match status" value="1"/>
</dbReference>
<evidence type="ECO:0000256" key="2">
    <source>
        <dbReference type="ARBA" id="ARBA00022803"/>
    </source>
</evidence>
<gene>
    <name evidence="4" type="ORF">SAMN05661096_01002</name>
</gene>
<dbReference type="Pfam" id="PF00515">
    <property type="entry name" value="TPR_1"/>
    <property type="match status" value="1"/>
</dbReference>
<keyword evidence="5" id="KW-1185">Reference proteome</keyword>
<reference evidence="5" key="1">
    <citation type="submission" date="2017-04" db="EMBL/GenBank/DDBJ databases">
        <authorList>
            <person name="Varghese N."/>
            <person name="Submissions S."/>
        </authorList>
    </citation>
    <scope>NUCLEOTIDE SEQUENCE [LARGE SCALE GENOMIC DNA]</scope>
    <source>
        <strain evidence="5">DSM 4125</strain>
    </source>
</reference>
<dbReference type="Pfam" id="PF14559">
    <property type="entry name" value="TPR_19"/>
    <property type="match status" value="1"/>
</dbReference>
<feature type="repeat" description="TPR" evidence="3">
    <location>
        <begin position="187"/>
        <end position="220"/>
    </location>
</feature>
<dbReference type="GO" id="GO:0009279">
    <property type="term" value="C:cell outer membrane"/>
    <property type="evidence" value="ECO:0007669"/>
    <property type="project" value="TreeGrafter"/>
</dbReference>
<name>A0A1X7ISP2_9BACT</name>
<dbReference type="InterPro" id="IPR019734">
    <property type="entry name" value="TPR_rpt"/>
</dbReference>
<dbReference type="PANTHER" id="PTHR44858">
    <property type="entry name" value="TETRATRICOPEPTIDE REPEAT PROTEIN 6"/>
    <property type="match status" value="1"/>
</dbReference>
<sequence>MKKLFIINLCFFILIACTNHKEKGSQLFESGDYNHALGHFEEVLKLDPRNEMMLYNAARCYEELGQYSEAINLYDRSIDNQKDLTIAYLGRGRSYFKAGDYKSSVVDFTNALYYDETNEDALYYGALSFMKDSLYGKARKVFTTLLELNPDHYKARFNRGVLYAIQANTLFALSDFNNLIRNKKLLPNAHFNRGIVYQYMNNYDGAIYDFTKAINLGYYNEEVLTKRANCYLATSQKQNACKDFEKLSKFSHQKAKELMIKYCDQYSL</sequence>
<dbReference type="STRING" id="1028.SAMN05661096_01002"/>
<dbReference type="Proteomes" id="UP000193804">
    <property type="component" value="Unassembled WGS sequence"/>
</dbReference>
<evidence type="ECO:0000256" key="3">
    <source>
        <dbReference type="PROSITE-ProRule" id="PRU00339"/>
    </source>
</evidence>
<dbReference type="GO" id="GO:0046813">
    <property type="term" value="P:receptor-mediated virion attachment to host cell"/>
    <property type="evidence" value="ECO:0007669"/>
    <property type="project" value="TreeGrafter"/>
</dbReference>
<dbReference type="Pfam" id="PF13432">
    <property type="entry name" value="TPR_16"/>
    <property type="match status" value="1"/>
</dbReference>
<dbReference type="Gene3D" id="1.25.40.10">
    <property type="entry name" value="Tetratricopeptide repeat domain"/>
    <property type="match status" value="3"/>
</dbReference>
<dbReference type="SMART" id="SM00028">
    <property type="entry name" value="TPR"/>
    <property type="match status" value="7"/>
</dbReference>
<dbReference type="RefSeq" id="WP_085515951.1">
    <property type="nucleotide sequence ID" value="NZ_FXAW01000001.1"/>
</dbReference>
<protein>
    <submittedName>
        <fullName evidence="4">Tetratricopeptide repeat-containing protein</fullName>
    </submittedName>
</protein>
<proteinExistence type="predicted"/>
<keyword evidence="1" id="KW-0677">Repeat</keyword>
<organism evidence="4 5">
    <name type="scientific">Marivirga sericea</name>
    <dbReference type="NCBI Taxonomy" id="1028"/>
    <lineage>
        <taxon>Bacteria</taxon>
        <taxon>Pseudomonadati</taxon>
        <taxon>Bacteroidota</taxon>
        <taxon>Cytophagia</taxon>
        <taxon>Cytophagales</taxon>
        <taxon>Marivirgaceae</taxon>
        <taxon>Marivirga</taxon>
    </lineage>
</organism>
<feature type="repeat" description="TPR" evidence="3">
    <location>
        <begin position="85"/>
        <end position="118"/>
    </location>
</feature>
<feature type="repeat" description="TPR" evidence="3">
    <location>
        <begin position="17"/>
        <end position="50"/>
    </location>
</feature>
<keyword evidence="2 3" id="KW-0802">TPR repeat</keyword>
<feature type="repeat" description="TPR" evidence="3">
    <location>
        <begin position="51"/>
        <end position="84"/>
    </location>
</feature>
<dbReference type="EMBL" id="FXAW01000001">
    <property type="protein sequence ID" value="SMG17867.1"/>
    <property type="molecule type" value="Genomic_DNA"/>
</dbReference>
<evidence type="ECO:0000313" key="4">
    <source>
        <dbReference type="EMBL" id="SMG17867.1"/>
    </source>
</evidence>
<accession>A0A1X7ISP2</accession>